<sequence>MDLFGRGGAGAPTEGSTTTDTESPWRTPSDDEAELAAIRARRREALIARDAPRHPPPAGPVSATAATFGTLTTENPQAVVDFWAEWCGPCRQLSPTLDALAREFGGAIRILKVNVDQEPDLAARFEVQAIPTLVLLDHGRPVDRVVGALPAAALRERFGRVFGLAVPRGGAA</sequence>
<accession>T1C4G2</accession>
<dbReference type="PROSITE" id="PS51352">
    <property type="entry name" value="THIOREDOXIN_2"/>
    <property type="match status" value="1"/>
</dbReference>
<proteinExistence type="predicted"/>
<reference evidence="7" key="2">
    <citation type="journal article" date="2014" name="ISME J.">
        <title>Microbial stratification in low pH oxic and suboxic macroscopic growths along an acid mine drainage.</title>
        <authorList>
            <person name="Mendez-Garcia C."/>
            <person name="Mesa V."/>
            <person name="Sprenger R.R."/>
            <person name="Richter M."/>
            <person name="Diez M.S."/>
            <person name="Solano J."/>
            <person name="Bargiela R."/>
            <person name="Golyshina O.V."/>
            <person name="Manteca A."/>
            <person name="Ramos J.L."/>
            <person name="Gallego J.R."/>
            <person name="Llorente I."/>
            <person name="Martins Dos Santos V.A."/>
            <person name="Jensen O.N."/>
            <person name="Pelaez A.I."/>
            <person name="Sanchez J."/>
            <person name="Ferrer M."/>
        </authorList>
    </citation>
    <scope>NUCLEOTIDE SEQUENCE</scope>
</reference>
<feature type="region of interest" description="Disordered" evidence="5">
    <location>
        <begin position="1"/>
        <end position="32"/>
    </location>
</feature>
<evidence type="ECO:0000256" key="5">
    <source>
        <dbReference type="SAM" id="MobiDB-lite"/>
    </source>
</evidence>
<dbReference type="NCBIfam" id="TIGR01068">
    <property type="entry name" value="thioredoxin"/>
    <property type="match status" value="1"/>
</dbReference>
<dbReference type="GO" id="GO:0005737">
    <property type="term" value="C:cytoplasm"/>
    <property type="evidence" value="ECO:0007669"/>
    <property type="project" value="TreeGrafter"/>
</dbReference>
<evidence type="ECO:0000256" key="4">
    <source>
        <dbReference type="ARBA" id="ARBA00023284"/>
    </source>
</evidence>
<organism evidence="7">
    <name type="scientific">mine drainage metagenome</name>
    <dbReference type="NCBI Taxonomy" id="410659"/>
    <lineage>
        <taxon>unclassified sequences</taxon>
        <taxon>metagenomes</taxon>
        <taxon>ecological metagenomes</taxon>
    </lineage>
</organism>
<dbReference type="CDD" id="cd02947">
    <property type="entry name" value="TRX_family"/>
    <property type="match status" value="1"/>
</dbReference>
<keyword evidence="1" id="KW-0813">Transport</keyword>
<dbReference type="GO" id="GO:0019153">
    <property type="term" value="F:protein-disulfide reductase (glutathione) activity"/>
    <property type="evidence" value="ECO:0007669"/>
    <property type="project" value="UniProtKB-EC"/>
</dbReference>
<feature type="compositionally biased region" description="Gly residues" evidence="5">
    <location>
        <begin position="1"/>
        <end position="10"/>
    </location>
</feature>
<evidence type="ECO:0000259" key="6">
    <source>
        <dbReference type="PROSITE" id="PS51352"/>
    </source>
</evidence>
<reference evidence="7" key="1">
    <citation type="submission" date="2013-08" db="EMBL/GenBank/DDBJ databases">
        <authorList>
            <person name="Mendez C."/>
            <person name="Richter M."/>
            <person name="Ferrer M."/>
            <person name="Sanchez J."/>
        </authorList>
    </citation>
    <scope>NUCLEOTIDE SEQUENCE</scope>
</reference>
<dbReference type="Gene3D" id="3.40.30.10">
    <property type="entry name" value="Glutaredoxin"/>
    <property type="match status" value="1"/>
</dbReference>
<keyword evidence="4" id="KW-0676">Redox-active center</keyword>
<dbReference type="EMBL" id="AUZY01000952">
    <property type="protein sequence ID" value="EQD76887.1"/>
    <property type="molecule type" value="Genomic_DNA"/>
</dbReference>
<dbReference type="SUPFAM" id="SSF52833">
    <property type="entry name" value="Thioredoxin-like"/>
    <property type="match status" value="1"/>
</dbReference>
<dbReference type="InterPro" id="IPR017937">
    <property type="entry name" value="Thioredoxin_CS"/>
</dbReference>
<dbReference type="InterPro" id="IPR005746">
    <property type="entry name" value="Thioredoxin"/>
</dbReference>
<dbReference type="InterPro" id="IPR013766">
    <property type="entry name" value="Thioredoxin_domain"/>
</dbReference>
<evidence type="ECO:0000256" key="1">
    <source>
        <dbReference type="ARBA" id="ARBA00022448"/>
    </source>
</evidence>
<evidence type="ECO:0000313" key="7">
    <source>
        <dbReference type="EMBL" id="EQD76887.1"/>
    </source>
</evidence>
<evidence type="ECO:0000256" key="2">
    <source>
        <dbReference type="ARBA" id="ARBA00022982"/>
    </source>
</evidence>
<comment type="caution">
    <text evidence="7">The sequence shown here is derived from an EMBL/GenBank/DDBJ whole genome shotgun (WGS) entry which is preliminary data.</text>
</comment>
<dbReference type="PANTHER" id="PTHR45663">
    <property type="entry name" value="GEO12009P1"/>
    <property type="match status" value="1"/>
</dbReference>
<feature type="domain" description="Thioredoxin" evidence="6">
    <location>
        <begin position="52"/>
        <end position="163"/>
    </location>
</feature>
<dbReference type="FunFam" id="3.40.30.10:FF:000001">
    <property type="entry name" value="Thioredoxin"/>
    <property type="match status" value="1"/>
</dbReference>
<dbReference type="EC" id="1.8.4.2" evidence="7"/>
<name>T1C4G2_9ZZZZ</name>
<dbReference type="Pfam" id="PF00085">
    <property type="entry name" value="Thioredoxin"/>
    <property type="match status" value="1"/>
</dbReference>
<evidence type="ECO:0000256" key="3">
    <source>
        <dbReference type="ARBA" id="ARBA00023157"/>
    </source>
</evidence>
<dbReference type="PANTHER" id="PTHR45663:SF11">
    <property type="entry name" value="GEO12009P1"/>
    <property type="match status" value="1"/>
</dbReference>
<keyword evidence="3" id="KW-1015">Disulfide bond</keyword>
<keyword evidence="2" id="KW-0249">Electron transport</keyword>
<dbReference type="PRINTS" id="PR00421">
    <property type="entry name" value="THIOREDOXIN"/>
</dbReference>
<feature type="compositionally biased region" description="Polar residues" evidence="5">
    <location>
        <begin position="14"/>
        <end position="26"/>
    </location>
</feature>
<keyword evidence="7" id="KW-0560">Oxidoreductase</keyword>
<protein>
    <submittedName>
        <fullName evidence="7">Thioredoxin</fullName>
        <ecNumber evidence="7">1.8.4.2</ecNumber>
    </submittedName>
</protein>
<gene>
    <name evidence="7" type="ORF">B1B_01379</name>
</gene>
<dbReference type="AlphaFoldDB" id="T1C4G2"/>
<dbReference type="PROSITE" id="PS00194">
    <property type="entry name" value="THIOREDOXIN_1"/>
    <property type="match status" value="1"/>
</dbReference>
<dbReference type="InterPro" id="IPR036249">
    <property type="entry name" value="Thioredoxin-like_sf"/>
</dbReference>